<dbReference type="GO" id="GO:0006094">
    <property type="term" value="P:gluconeogenesis"/>
    <property type="evidence" value="ECO:0007669"/>
    <property type="project" value="TreeGrafter"/>
</dbReference>
<dbReference type="Proteomes" id="UP000747399">
    <property type="component" value="Unassembled WGS sequence"/>
</dbReference>
<comment type="subcellular location">
    <subcellularLocation>
        <location evidence="3">Plastid</location>
        <location evidence="3">Chloroplast</location>
    </subcellularLocation>
</comment>
<dbReference type="FunFam" id="3.40.50.1260:FF:000003">
    <property type="entry name" value="Phosphoglycerate kinase"/>
    <property type="match status" value="1"/>
</dbReference>
<keyword evidence="11" id="KW-0547">Nucleotide-binding</keyword>
<comment type="similarity">
    <text evidence="5 16">Belongs to the phosphoglycerate kinase family.</text>
</comment>
<dbReference type="CDD" id="cd00318">
    <property type="entry name" value="Phosphoglycerate_kinase"/>
    <property type="match status" value="1"/>
</dbReference>
<keyword evidence="15" id="KW-0809">Transit peptide</keyword>
<reference evidence="19" key="1">
    <citation type="journal article" date="2021" name="Proc. Natl. Acad. Sci. U.S.A.">
        <title>Three genomes in the algal genus Volvox reveal the fate of a haploid sex-determining region after a transition to homothallism.</title>
        <authorList>
            <person name="Yamamoto K."/>
            <person name="Hamaji T."/>
            <person name="Kawai-Toyooka H."/>
            <person name="Matsuzaki R."/>
            <person name="Takahashi F."/>
            <person name="Nishimura Y."/>
            <person name="Kawachi M."/>
            <person name="Noguchi H."/>
            <person name="Minakuchi Y."/>
            <person name="Umen J.G."/>
            <person name="Toyoda A."/>
            <person name="Nozaki H."/>
        </authorList>
    </citation>
    <scope>NUCLEOTIDE SEQUENCE</scope>
    <source>
        <strain evidence="19">NIES-3780</strain>
    </source>
</reference>
<dbReference type="FunFam" id="3.40.50.1260:FF:000006">
    <property type="entry name" value="Phosphoglycerate kinase"/>
    <property type="match status" value="1"/>
</dbReference>
<dbReference type="GO" id="GO:0046872">
    <property type="term" value="F:metal ion binding"/>
    <property type="evidence" value="ECO:0007669"/>
    <property type="project" value="UniProtKB-KW"/>
</dbReference>
<dbReference type="Gene3D" id="3.40.50.1260">
    <property type="entry name" value="Phosphoglycerate kinase, N-terminal domain"/>
    <property type="match status" value="2"/>
</dbReference>
<evidence type="ECO:0000256" key="12">
    <source>
        <dbReference type="ARBA" id="ARBA00022777"/>
    </source>
</evidence>
<dbReference type="PANTHER" id="PTHR11406">
    <property type="entry name" value="PHOSPHOGLYCERATE KINASE"/>
    <property type="match status" value="1"/>
</dbReference>
<dbReference type="InterPro" id="IPR015911">
    <property type="entry name" value="Phosphoglycerate_kinase_CS"/>
</dbReference>
<evidence type="ECO:0000256" key="16">
    <source>
        <dbReference type="RuleBase" id="RU000532"/>
    </source>
</evidence>
<evidence type="ECO:0000313" key="20">
    <source>
        <dbReference type="Proteomes" id="UP000747399"/>
    </source>
</evidence>
<keyword evidence="13" id="KW-0067">ATP-binding</keyword>
<feature type="region of interest" description="Disordered" evidence="18">
    <location>
        <begin position="1"/>
        <end position="23"/>
    </location>
</feature>
<dbReference type="PROSITE" id="PS00111">
    <property type="entry name" value="PGLYCERATE_KINASE"/>
    <property type="match status" value="1"/>
</dbReference>
<comment type="subunit">
    <text evidence="6 17">Monomer.</text>
</comment>
<evidence type="ECO:0000256" key="6">
    <source>
        <dbReference type="ARBA" id="ARBA00011245"/>
    </source>
</evidence>
<evidence type="ECO:0000256" key="18">
    <source>
        <dbReference type="SAM" id="MobiDB-lite"/>
    </source>
</evidence>
<dbReference type="GO" id="GO:0009507">
    <property type="term" value="C:chloroplast"/>
    <property type="evidence" value="ECO:0007669"/>
    <property type="project" value="UniProtKB-SubCell"/>
</dbReference>
<keyword evidence="9 16" id="KW-0808">Transferase</keyword>
<comment type="caution">
    <text evidence="19">The sequence shown here is derived from an EMBL/GenBank/DDBJ whole genome shotgun (WGS) entry which is preliminary data.</text>
</comment>
<keyword evidence="10" id="KW-0479">Metal-binding</keyword>
<dbReference type="PRINTS" id="PR00477">
    <property type="entry name" value="PHGLYCKINASE"/>
</dbReference>
<evidence type="ECO:0000256" key="17">
    <source>
        <dbReference type="RuleBase" id="RU000696"/>
    </source>
</evidence>
<dbReference type="InterPro" id="IPR001576">
    <property type="entry name" value="Phosphoglycerate_kinase"/>
</dbReference>
<dbReference type="GO" id="GO:0006096">
    <property type="term" value="P:glycolytic process"/>
    <property type="evidence" value="ECO:0007669"/>
    <property type="project" value="InterPro"/>
</dbReference>
<dbReference type="GO" id="GO:0019253">
    <property type="term" value="P:reductive pentose-phosphate cycle"/>
    <property type="evidence" value="ECO:0007669"/>
    <property type="project" value="UniProtKB-KW"/>
</dbReference>
<keyword evidence="20" id="KW-1185">Reference proteome</keyword>
<keyword evidence="12 16" id="KW-0418">Kinase</keyword>
<evidence type="ECO:0000256" key="13">
    <source>
        <dbReference type="ARBA" id="ARBA00022840"/>
    </source>
</evidence>
<dbReference type="GO" id="GO:0004618">
    <property type="term" value="F:phosphoglycerate kinase activity"/>
    <property type="evidence" value="ECO:0007669"/>
    <property type="project" value="UniProtKB-EC"/>
</dbReference>
<dbReference type="PANTHER" id="PTHR11406:SF23">
    <property type="entry name" value="PHOSPHOGLYCERATE KINASE 1, CHLOROPLASTIC-RELATED"/>
    <property type="match status" value="1"/>
</dbReference>
<evidence type="ECO:0000256" key="8">
    <source>
        <dbReference type="ARBA" id="ARBA00022640"/>
    </source>
</evidence>
<comment type="pathway">
    <text evidence="4">Carbohydrate biosynthesis; Calvin cycle.</text>
</comment>
<dbReference type="EC" id="2.7.2.3" evidence="16"/>
<evidence type="ECO:0000256" key="7">
    <source>
        <dbReference type="ARBA" id="ARBA00022567"/>
    </source>
</evidence>
<comment type="catalytic activity">
    <reaction evidence="1 16">
        <text>(2R)-3-phosphoglycerate + ATP = (2R)-3-phospho-glyceroyl phosphate + ADP</text>
        <dbReference type="Rhea" id="RHEA:14801"/>
        <dbReference type="ChEBI" id="CHEBI:30616"/>
        <dbReference type="ChEBI" id="CHEBI:57604"/>
        <dbReference type="ChEBI" id="CHEBI:58272"/>
        <dbReference type="ChEBI" id="CHEBI:456216"/>
        <dbReference type="EC" id="2.7.2.3"/>
    </reaction>
</comment>
<organism evidence="19 20">
    <name type="scientific">Volvox africanus</name>
    <dbReference type="NCBI Taxonomy" id="51714"/>
    <lineage>
        <taxon>Eukaryota</taxon>
        <taxon>Viridiplantae</taxon>
        <taxon>Chlorophyta</taxon>
        <taxon>core chlorophytes</taxon>
        <taxon>Chlorophyceae</taxon>
        <taxon>CS clade</taxon>
        <taxon>Chlamydomonadales</taxon>
        <taxon>Volvocaceae</taxon>
        <taxon>Volvox</taxon>
    </lineage>
</organism>
<protein>
    <recommendedName>
        <fullName evidence="16">Phosphoglycerate kinase</fullName>
        <ecNumber evidence="16">2.7.2.3</ecNumber>
    </recommendedName>
</protein>
<dbReference type="AlphaFoldDB" id="A0A8J4AVH5"/>
<dbReference type="Pfam" id="PF00162">
    <property type="entry name" value="PGK"/>
    <property type="match status" value="1"/>
</dbReference>
<evidence type="ECO:0000256" key="10">
    <source>
        <dbReference type="ARBA" id="ARBA00022723"/>
    </source>
</evidence>
<evidence type="ECO:0000256" key="11">
    <source>
        <dbReference type="ARBA" id="ARBA00022741"/>
    </source>
</evidence>
<evidence type="ECO:0000256" key="4">
    <source>
        <dbReference type="ARBA" id="ARBA00005215"/>
    </source>
</evidence>
<dbReference type="GO" id="GO:0005524">
    <property type="term" value="F:ATP binding"/>
    <property type="evidence" value="ECO:0007669"/>
    <property type="project" value="UniProtKB-KW"/>
</dbReference>
<name>A0A8J4AVH5_9CHLO</name>
<evidence type="ECO:0000256" key="5">
    <source>
        <dbReference type="ARBA" id="ARBA00008982"/>
    </source>
</evidence>
<evidence type="ECO:0000256" key="3">
    <source>
        <dbReference type="ARBA" id="ARBA00004229"/>
    </source>
</evidence>
<proteinExistence type="inferred from homology"/>
<dbReference type="InterPro" id="IPR036043">
    <property type="entry name" value="Phosphoglycerate_kinase_sf"/>
</dbReference>
<keyword evidence="8" id="KW-0934">Plastid</keyword>
<dbReference type="EMBL" id="BNCO01000005">
    <property type="protein sequence ID" value="GIL48570.1"/>
    <property type="molecule type" value="Genomic_DNA"/>
</dbReference>
<comment type="cofactor">
    <cofactor evidence="2">
        <name>Mg(2+)</name>
        <dbReference type="ChEBI" id="CHEBI:18420"/>
    </cofactor>
</comment>
<dbReference type="GO" id="GO:0043531">
    <property type="term" value="F:ADP binding"/>
    <property type="evidence" value="ECO:0007669"/>
    <property type="project" value="TreeGrafter"/>
</dbReference>
<evidence type="ECO:0000256" key="2">
    <source>
        <dbReference type="ARBA" id="ARBA00001946"/>
    </source>
</evidence>
<dbReference type="FunFam" id="3.40.50.1260:FF:000017">
    <property type="entry name" value="Phosphoglycerate kinase"/>
    <property type="match status" value="1"/>
</dbReference>
<evidence type="ECO:0000256" key="9">
    <source>
        <dbReference type="ARBA" id="ARBA00022679"/>
    </source>
</evidence>
<dbReference type="GO" id="GO:0005829">
    <property type="term" value="C:cytosol"/>
    <property type="evidence" value="ECO:0007669"/>
    <property type="project" value="TreeGrafter"/>
</dbReference>
<evidence type="ECO:0000313" key="19">
    <source>
        <dbReference type="EMBL" id="GIL48570.1"/>
    </source>
</evidence>
<evidence type="ECO:0000256" key="15">
    <source>
        <dbReference type="ARBA" id="ARBA00022946"/>
    </source>
</evidence>
<sequence>MNAHPSQDRRQRQKESHCPSLAVPPHFNTMALSMKMRANARVVSGRRVAAVAPRVVPFSSVARPVLRSTFAPEVSIDIRRAGRSRIVVEAVKKSVGDLGKADLEGKRVFVRADLNVPLDKKTLAITDDTRIRAAVPTLKYLLDNGAKVLLTSHLGRPKGGPEDKYRLTPVVNRLSELLGKEVKKVDDCIGPSVESAVSSLKNGEVLLLENVRFYKEEEKNDAEFAKKLAANADLYVNDAFGTAHRAHASTEGVTKFLKPSVAGFLLQKELDYLDGAVSAPKRPFVAIVGGSKVSSKITVIEKLMEKCDKIIIGGGMIFTFYKARGLKVGSSLVEEDKLELAKNLEALAKTKGVQLLLPTDVVVADKFDANANTQIVKVEAIPDGWMGLDIGPDSIKSFTDALSDAKTVVWNGPMGVFEFPKFATGTVSIANTLAELTPKGAITIIGGGDSVAAVEQAGVAEKMSHISTGGGASLELLEGKVLPGVAALDEK</sequence>
<dbReference type="InterPro" id="IPR015824">
    <property type="entry name" value="Phosphoglycerate_kinase_N"/>
</dbReference>
<keyword evidence="14" id="KW-0460">Magnesium</keyword>
<keyword evidence="7" id="KW-0113">Calvin cycle</keyword>
<evidence type="ECO:0000256" key="1">
    <source>
        <dbReference type="ARBA" id="ARBA00000642"/>
    </source>
</evidence>
<gene>
    <name evidence="19" type="ORF">Vafri_5056</name>
</gene>
<dbReference type="HAMAP" id="MF_00145">
    <property type="entry name" value="Phosphoglyc_kinase"/>
    <property type="match status" value="1"/>
</dbReference>
<feature type="compositionally biased region" description="Basic and acidic residues" evidence="18">
    <location>
        <begin position="1"/>
        <end position="17"/>
    </location>
</feature>
<evidence type="ECO:0000256" key="14">
    <source>
        <dbReference type="ARBA" id="ARBA00022842"/>
    </source>
</evidence>
<accession>A0A8J4AVH5</accession>
<dbReference type="SUPFAM" id="SSF53748">
    <property type="entry name" value="Phosphoglycerate kinase"/>
    <property type="match status" value="1"/>
</dbReference>